<dbReference type="PROSITE" id="PS51257">
    <property type="entry name" value="PROKAR_LIPOPROTEIN"/>
    <property type="match status" value="1"/>
</dbReference>
<dbReference type="AlphaFoldDB" id="A0ABD7X1V6"/>
<sequence length="73" mass="8512">MKRKSRGMDRLIGFFIVGTMVLIILAVLMGSCFFGFIGFLRVMGVEYESYWAICLFLFLALSQSFFQRYSLFK</sequence>
<dbReference type="EMBL" id="CP118718">
    <property type="protein sequence ID" value="WEA46523.1"/>
    <property type="molecule type" value="Genomic_DNA"/>
</dbReference>
<proteinExistence type="predicted"/>
<feature type="transmembrane region" description="Helical" evidence="1">
    <location>
        <begin position="49"/>
        <end position="66"/>
    </location>
</feature>
<dbReference type="Pfam" id="PF14184">
    <property type="entry name" value="YrvL"/>
    <property type="match status" value="1"/>
</dbReference>
<keyword evidence="1" id="KW-0472">Membrane</keyword>
<dbReference type="InterPro" id="IPR025912">
    <property type="entry name" value="YrvL"/>
</dbReference>
<reference evidence="2 3" key="1">
    <citation type="submission" date="2023-02" db="EMBL/GenBank/DDBJ databases">
        <title>Complete genome sequence of Priestia aryabhattai G5MAi6, a methanol-tolerant strain isolated from tap water in Hong Kong.</title>
        <authorList>
            <person name="Leung K.M."/>
            <person name="Lai G.K.K."/>
            <person name="Griffin S.D.J."/>
        </authorList>
    </citation>
    <scope>NUCLEOTIDE SEQUENCE [LARGE SCALE GENOMIC DNA]</scope>
    <source>
        <strain evidence="2 3">G5MAi6</strain>
    </source>
</reference>
<gene>
    <name evidence="2" type="ORF">PWO00_11335</name>
</gene>
<organism evidence="2 3">
    <name type="scientific">Priestia aryabhattai</name>
    <name type="common">Bacillus aryabhattai</name>
    <dbReference type="NCBI Taxonomy" id="412384"/>
    <lineage>
        <taxon>Bacteria</taxon>
        <taxon>Bacillati</taxon>
        <taxon>Bacillota</taxon>
        <taxon>Bacilli</taxon>
        <taxon>Bacillales</taxon>
        <taxon>Bacillaceae</taxon>
        <taxon>Priestia</taxon>
    </lineage>
</organism>
<keyword evidence="1" id="KW-1133">Transmembrane helix</keyword>
<evidence type="ECO:0000256" key="1">
    <source>
        <dbReference type="SAM" id="Phobius"/>
    </source>
</evidence>
<keyword evidence="1" id="KW-0812">Transmembrane</keyword>
<dbReference type="RefSeq" id="WP_260620855.1">
    <property type="nucleotide sequence ID" value="NZ_CP118718.1"/>
</dbReference>
<accession>A0ABD7X1V6</accession>
<name>A0ABD7X1V6_PRIAR</name>
<evidence type="ECO:0000313" key="3">
    <source>
        <dbReference type="Proteomes" id="UP001220217"/>
    </source>
</evidence>
<evidence type="ECO:0000313" key="2">
    <source>
        <dbReference type="EMBL" id="WEA46523.1"/>
    </source>
</evidence>
<dbReference type="Proteomes" id="UP001220217">
    <property type="component" value="Chromosome"/>
</dbReference>
<protein>
    <submittedName>
        <fullName evidence="2">Uncharacterized protein</fullName>
    </submittedName>
</protein>
<feature type="transmembrane region" description="Helical" evidence="1">
    <location>
        <begin position="12"/>
        <end position="37"/>
    </location>
</feature>